<dbReference type="SMART" id="SM00848">
    <property type="entry name" value="Inhibitor_I29"/>
    <property type="match status" value="1"/>
</dbReference>
<dbReference type="GO" id="GO:0008234">
    <property type="term" value="F:cysteine-type peptidase activity"/>
    <property type="evidence" value="ECO:0007669"/>
    <property type="project" value="InterPro"/>
</dbReference>
<keyword evidence="6" id="KW-1185">Reference proteome</keyword>
<feature type="compositionally biased region" description="Low complexity" evidence="2">
    <location>
        <begin position="228"/>
        <end position="237"/>
    </location>
</feature>
<dbReference type="Gene3D" id="1.10.287.2250">
    <property type="match status" value="1"/>
</dbReference>
<feature type="domain" description="Cathepsin propeptide inhibitor" evidence="4">
    <location>
        <begin position="142"/>
        <end position="201"/>
    </location>
</feature>
<dbReference type="PANTHER" id="PTHR12411">
    <property type="entry name" value="CYSTEINE PROTEASE FAMILY C1-RELATED"/>
    <property type="match status" value="1"/>
</dbReference>
<dbReference type="SUPFAM" id="SSF54001">
    <property type="entry name" value="Cysteine proteinases"/>
    <property type="match status" value="1"/>
</dbReference>
<evidence type="ECO:0000259" key="4">
    <source>
        <dbReference type="SMART" id="SM00848"/>
    </source>
</evidence>
<dbReference type="InterPro" id="IPR013128">
    <property type="entry name" value="Peptidase_C1A"/>
</dbReference>
<dbReference type="Gene3D" id="3.90.70.10">
    <property type="entry name" value="Cysteine proteinases"/>
    <property type="match status" value="1"/>
</dbReference>
<name>A0AAD5DKY5_9CHLO</name>
<dbReference type="InterPro" id="IPR025660">
    <property type="entry name" value="Pept_his_AS"/>
</dbReference>
<evidence type="ECO:0000313" key="6">
    <source>
        <dbReference type="Proteomes" id="UP001205105"/>
    </source>
</evidence>
<evidence type="ECO:0000256" key="2">
    <source>
        <dbReference type="SAM" id="MobiDB-lite"/>
    </source>
</evidence>
<dbReference type="GO" id="GO:0006508">
    <property type="term" value="P:proteolysis"/>
    <property type="evidence" value="ECO:0007669"/>
    <property type="project" value="InterPro"/>
</dbReference>
<dbReference type="EMBL" id="JADXDR010000099">
    <property type="protein sequence ID" value="KAI7839547.1"/>
    <property type="molecule type" value="Genomic_DNA"/>
</dbReference>
<dbReference type="CDD" id="cd02248">
    <property type="entry name" value="Peptidase_C1A"/>
    <property type="match status" value="1"/>
</dbReference>
<dbReference type="InterPro" id="IPR000668">
    <property type="entry name" value="Peptidase_C1A_C"/>
</dbReference>
<accession>A0AAD5DKY5</accession>
<dbReference type="SMART" id="SM00645">
    <property type="entry name" value="Pept_C1"/>
    <property type="match status" value="1"/>
</dbReference>
<evidence type="ECO:0000256" key="1">
    <source>
        <dbReference type="ARBA" id="ARBA00008455"/>
    </source>
</evidence>
<protein>
    <submittedName>
        <fullName evidence="5">Uncharacterized protein</fullName>
    </submittedName>
</protein>
<gene>
    <name evidence="5" type="ORF">COHA_006729</name>
</gene>
<dbReference type="InterPro" id="IPR013201">
    <property type="entry name" value="Prot_inhib_I29"/>
</dbReference>
<comment type="caution">
    <text evidence="5">The sequence shown here is derived from an EMBL/GenBank/DDBJ whole genome shotgun (WGS) entry which is preliminary data.</text>
</comment>
<evidence type="ECO:0000313" key="5">
    <source>
        <dbReference type="EMBL" id="KAI7839547.1"/>
    </source>
</evidence>
<dbReference type="InterPro" id="IPR038765">
    <property type="entry name" value="Papain-like_cys_pep_sf"/>
</dbReference>
<comment type="similarity">
    <text evidence="1">Belongs to the peptidase C1 family.</text>
</comment>
<evidence type="ECO:0000259" key="3">
    <source>
        <dbReference type="SMART" id="SM00645"/>
    </source>
</evidence>
<dbReference type="Pfam" id="PF08246">
    <property type="entry name" value="Inhibitor_I29"/>
    <property type="match status" value="1"/>
</dbReference>
<reference evidence="5" key="1">
    <citation type="submission" date="2020-11" db="EMBL/GenBank/DDBJ databases">
        <title>Chlorella ohadii genome sequencing and assembly.</title>
        <authorList>
            <person name="Murik O."/>
            <person name="Treves H."/>
            <person name="Kedem I."/>
            <person name="Shotland Y."/>
            <person name="Kaplan A."/>
        </authorList>
    </citation>
    <scope>NUCLEOTIDE SEQUENCE</scope>
    <source>
        <strain evidence="5">1</strain>
    </source>
</reference>
<feature type="domain" description="Peptidase C1A papain C-terminal" evidence="3">
    <location>
        <begin position="226"/>
        <end position="426"/>
    </location>
</feature>
<dbReference type="Pfam" id="PF00112">
    <property type="entry name" value="Peptidase_C1"/>
    <property type="match status" value="1"/>
</dbReference>
<proteinExistence type="inferred from homology"/>
<dbReference type="Proteomes" id="UP001205105">
    <property type="component" value="Unassembled WGS sequence"/>
</dbReference>
<sequence length="432" mass="48116">MQVCLRFKHAGDSSIEATALPDVRGWEYGGKERLNGEQVQLWQYEARHEAKRVVYRFYATTEGVPRRLDMRGQNSLSGAHLDHWVVDYTHFVPGRPAASLFHTPELCKSVAPQTLPTGRRTARQTRLLSLVPTVRYRGDTEYDAFISSSHGIGRSHASLADYEHRAALFRANLRMIEAHNAANRSFTMAMNRFGDWTRDEFVALMLPKRDRMLQRAAQRAQQEGKAPVGEGQQGRQGQVVQAAMQAGQRTPFSQQQILDCSWGTTDNEASNMACDGGDPWAAIAHVVDSGGIATLADYQYEGLDNYCRANRTRQVGRFKGWARPPRYNNAALMEAVYSRGPLAISFDASRPSFAFYSSGVYVDTECLYKPEDLDHSMVLVGYGSSEAGDYWEVKNSWSTHWGDGGHFKVLRDGHACGVASDAAYAVVADSVL</sequence>
<dbReference type="InterPro" id="IPR039417">
    <property type="entry name" value="Peptidase_C1A_papain-like"/>
</dbReference>
<feature type="region of interest" description="Disordered" evidence="2">
    <location>
        <begin position="216"/>
        <end position="237"/>
    </location>
</feature>
<dbReference type="PROSITE" id="PS00639">
    <property type="entry name" value="THIOL_PROTEASE_HIS"/>
    <property type="match status" value="1"/>
</dbReference>
<dbReference type="AlphaFoldDB" id="A0AAD5DKY5"/>
<organism evidence="5 6">
    <name type="scientific">Chlorella ohadii</name>
    <dbReference type="NCBI Taxonomy" id="2649997"/>
    <lineage>
        <taxon>Eukaryota</taxon>
        <taxon>Viridiplantae</taxon>
        <taxon>Chlorophyta</taxon>
        <taxon>core chlorophytes</taxon>
        <taxon>Trebouxiophyceae</taxon>
        <taxon>Chlorellales</taxon>
        <taxon>Chlorellaceae</taxon>
        <taxon>Chlorella clade</taxon>
        <taxon>Chlorella</taxon>
    </lineage>
</organism>